<evidence type="ECO:0000313" key="5">
    <source>
        <dbReference type="Proteomes" id="UP001152561"/>
    </source>
</evidence>
<evidence type="ECO:0000313" key="4">
    <source>
        <dbReference type="EMBL" id="KAJ8556089.1"/>
    </source>
</evidence>
<sequence length="223" mass="25092">MELAKATSNFSQDHEIGQGMLEKMYKALIPNGWTIAIKRLHGSENLEDEFVSEITTLGSLRHQNLVPLIEALTWLHHGEYFHVVHSNISTKCILLDKNFDPKISNFWEAILAKPVVDESLGFTSCKKDVYGFGVVLLELLTRKESYQLNCSTLNLCSSSFDVDKVLLGQGFDATISRLLELASNCMKLIPNQRPTMQQVYQTVATIARSHDHTGDPEIQLQVD</sequence>
<dbReference type="OrthoDB" id="1271389at2759"/>
<evidence type="ECO:0000256" key="2">
    <source>
        <dbReference type="ARBA" id="ARBA00022840"/>
    </source>
</evidence>
<dbReference type="AlphaFoldDB" id="A0A9Q1MEQ0"/>
<evidence type="ECO:0000256" key="1">
    <source>
        <dbReference type="ARBA" id="ARBA00022741"/>
    </source>
</evidence>
<comment type="caution">
    <text evidence="4">The sequence shown here is derived from an EMBL/GenBank/DDBJ whole genome shotgun (WGS) entry which is preliminary data.</text>
</comment>
<proteinExistence type="predicted"/>
<dbReference type="GO" id="GO:0005524">
    <property type="term" value="F:ATP binding"/>
    <property type="evidence" value="ECO:0007669"/>
    <property type="project" value="UniProtKB-KW"/>
</dbReference>
<dbReference type="Gene3D" id="1.10.510.10">
    <property type="entry name" value="Transferase(Phosphotransferase) domain 1"/>
    <property type="match status" value="1"/>
</dbReference>
<dbReference type="SUPFAM" id="SSF56112">
    <property type="entry name" value="Protein kinase-like (PK-like)"/>
    <property type="match status" value="1"/>
</dbReference>
<dbReference type="Pfam" id="PF07714">
    <property type="entry name" value="PK_Tyr_Ser-Thr"/>
    <property type="match status" value="1"/>
</dbReference>
<dbReference type="Gene3D" id="3.30.200.20">
    <property type="entry name" value="Phosphorylase Kinase, domain 1"/>
    <property type="match status" value="1"/>
</dbReference>
<dbReference type="GO" id="GO:0004672">
    <property type="term" value="F:protein kinase activity"/>
    <property type="evidence" value="ECO:0007669"/>
    <property type="project" value="InterPro"/>
</dbReference>
<dbReference type="PANTHER" id="PTHR27001:SF940">
    <property type="entry name" value="LRR RECEPTOR-LIKE KINASE FAMILY PROTEIN"/>
    <property type="match status" value="1"/>
</dbReference>
<keyword evidence="1" id="KW-0547">Nucleotide-binding</keyword>
<dbReference type="PANTHER" id="PTHR27001">
    <property type="entry name" value="OS01G0253100 PROTEIN"/>
    <property type="match status" value="1"/>
</dbReference>
<dbReference type="InterPro" id="IPR000719">
    <property type="entry name" value="Prot_kinase_dom"/>
</dbReference>
<evidence type="ECO:0000259" key="3">
    <source>
        <dbReference type="PROSITE" id="PS50011"/>
    </source>
</evidence>
<reference evidence="5" key="1">
    <citation type="journal article" date="2023" name="Proc. Natl. Acad. Sci. U.S.A.">
        <title>Genomic and structural basis for evolution of tropane alkaloid biosynthesis.</title>
        <authorList>
            <person name="Wanga Y.-J."/>
            <person name="Taina T."/>
            <person name="Yua J.-Y."/>
            <person name="Lia J."/>
            <person name="Xua B."/>
            <person name="Chenc J."/>
            <person name="D'Auriad J.C."/>
            <person name="Huanga J.-P."/>
            <person name="Huanga S.-X."/>
        </authorList>
    </citation>
    <scope>NUCLEOTIDE SEQUENCE [LARGE SCALE GENOMIC DNA]</scope>
    <source>
        <strain evidence="5">cv. KIB-2019</strain>
    </source>
</reference>
<accession>A0A9Q1MEQ0</accession>
<name>A0A9Q1MEQ0_9SOLA</name>
<dbReference type="PROSITE" id="PS50011">
    <property type="entry name" value="PROTEIN_KINASE_DOM"/>
    <property type="match status" value="1"/>
</dbReference>
<keyword evidence="2" id="KW-0067">ATP-binding</keyword>
<dbReference type="InterPro" id="IPR001245">
    <property type="entry name" value="Ser-Thr/Tyr_kinase_cat_dom"/>
</dbReference>
<dbReference type="EMBL" id="JAJAGQ010000008">
    <property type="protein sequence ID" value="KAJ8556089.1"/>
    <property type="molecule type" value="Genomic_DNA"/>
</dbReference>
<organism evidence="4 5">
    <name type="scientific">Anisodus acutangulus</name>
    <dbReference type="NCBI Taxonomy" id="402998"/>
    <lineage>
        <taxon>Eukaryota</taxon>
        <taxon>Viridiplantae</taxon>
        <taxon>Streptophyta</taxon>
        <taxon>Embryophyta</taxon>
        <taxon>Tracheophyta</taxon>
        <taxon>Spermatophyta</taxon>
        <taxon>Magnoliopsida</taxon>
        <taxon>eudicotyledons</taxon>
        <taxon>Gunneridae</taxon>
        <taxon>Pentapetalae</taxon>
        <taxon>asterids</taxon>
        <taxon>lamiids</taxon>
        <taxon>Solanales</taxon>
        <taxon>Solanaceae</taxon>
        <taxon>Solanoideae</taxon>
        <taxon>Hyoscyameae</taxon>
        <taxon>Anisodus</taxon>
    </lineage>
</organism>
<protein>
    <recommendedName>
        <fullName evidence="3">Protein kinase domain-containing protein</fullName>
    </recommendedName>
</protein>
<dbReference type="GO" id="GO:0005886">
    <property type="term" value="C:plasma membrane"/>
    <property type="evidence" value="ECO:0007669"/>
    <property type="project" value="TreeGrafter"/>
</dbReference>
<feature type="domain" description="Protein kinase" evidence="3">
    <location>
        <begin position="1"/>
        <end position="213"/>
    </location>
</feature>
<keyword evidence="5" id="KW-1185">Reference proteome</keyword>
<gene>
    <name evidence="4" type="ORF">K7X08_022847</name>
</gene>
<dbReference type="Proteomes" id="UP001152561">
    <property type="component" value="Unassembled WGS sequence"/>
</dbReference>
<dbReference type="InterPro" id="IPR011009">
    <property type="entry name" value="Kinase-like_dom_sf"/>
</dbReference>